<feature type="domain" description="C2H2-type" evidence="14">
    <location>
        <begin position="276"/>
        <end position="303"/>
    </location>
</feature>
<dbReference type="FunFam" id="3.30.160.60:FF:000202">
    <property type="entry name" value="Zinc finger protein 574"/>
    <property type="match status" value="2"/>
</dbReference>
<evidence type="ECO:0000256" key="6">
    <source>
        <dbReference type="ARBA" id="ARBA00022771"/>
    </source>
</evidence>
<evidence type="ECO:0000256" key="7">
    <source>
        <dbReference type="ARBA" id="ARBA00022833"/>
    </source>
</evidence>
<feature type="compositionally biased region" description="Pro residues" evidence="13">
    <location>
        <begin position="8"/>
        <end position="24"/>
    </location>
</feature>
<feature type="domain" description="C2H2-type" evidence="14">
    <location>
        <begin position="304"/>
        <end position="331"/>
    </location>
</feature>
<dbReference type="GeneTree" id="ENSGT00940000160309"/>
<sequence>MSEAWPQAPLPQPSLQPSQQPPAQHPGTITLGEHPMSNTGAAENALGCAVYGILLQPDLGVQHPPLPPSEPIHKCGLCGHDLSHLANPQDHQCMPPSSQDRSFQCTQCLKIFHQATDLLEHQCSQVEQKPFVCGVCKMGFSLLTSLAQHHNVHSGSALKCSICEKTYKSCDAERAPLPAAPTLPQDPHDKPFSCTLCHKPFKHLSELSRHERVHTGERPYKCTLCDKSFSQSSHLVHHKRTHSSERPYKCTVCEKSFKHRSHLLRHMYAHAGEQLFQCQTCQLRFRESSQLMQHPCTPAGERPFRCSLCQKTFRRPSDLRQHERTHSEERPFHCDLCQMSFKQQYALMRHRRTHKAEDPAKCTLCEKGMVQPAQLLFHQHGAESIFKCNACQRGFSQSQELLRHKCGQAGTERPFQCTVCHKAYKRSSALQKHQATHCAEKPLRCTACEHRFFSSSEFVQHRCDPAREKPLKCSDCEKRFKYTSDLQRHRRVHTGLNMFAWIEKVIPQPPETPTRTPADPQQGGPQLGACEENVTCVKQEVSDKPPEVKPPEPLPEPEKSAGGVLSWLAQGLGKVVPQPVESPVLTRSSKEQPEPVVEQKVITVSEPVEKQTENGPTDHVESSSIGVLSWLSQGLEKVVPQPAKAHRESMCEHAEPCSAGEQKAHVEEKPAKVEEAIIIPASPPPSPLPASPAATAPSDPIQPAANTSTQTASSDKGSGSGVLNWLMQGLGKVVPVPEVHVPPPKIIEEVKPKEEEPPVCVPRRDSKGSSSNTDIGVLSWISHGLEKVIPQPVMKDSQTVTLCQVEESKCAHLAAGLYILC</sequence>
<dbReference type="Gene3D" id="3.30.160.60">
    <property type="entry name" value="Classic Zinc Finger"/>
    <property type="match status" value="9"/>
</dbReference>
<dbReference type="Ensembl" id="ENSLLET00000040963.1">
    <property type="protein sequence ID" value="ENSLLEP00000039381.1"/>
    <property type="gene ID" value="ENSLLEG00000024882.1"/>
</dbReference>
<dbReference type="FunFam" id="3.30.160.60:FF:001217">
    <property type="entry name" value="zinc finger protein 319"/>
    <property type="match status" value="1"/>
</dbReference>
<dbReference type="Pfam" id="PF00096">
    <property type="entry name" value="zf-C2H2"/>
    <property type="match status" value="7"/>
</dbReference>
<keyword evidence="11" id="KW-0539">Nucleus</keyword>
<dbReference type="AlphaFoldDB" id="A0A8C5QLW2"/>
<feature type="domain" description="C2H2-type" evidence="14">
    <location>
        <begin position="386"/>
        <end position="414"/>
    </location>
</feature>
<dbReference type="GO" id="GO:0008270">
    <property type="term" value="F:zinc ion binding"/>
    <property type="evidence" value="ECO:0007669"/>
    <property type="project" value="UniProtKB-KW"/>
</dbReference>
<feature type="region of interest" description="Disordered" evidence="13">
    <location>
        <begin position="540"/>
        <end position="560"/>
    </location>
</feature>
<accession>A0A8C5QLW2</accession>
<feature type="domain" description="C2H2-type" evidence="14">
    <location>
        <begin position="220"/>
        <end position="247"/>
    </location>
</feature>
<dbReference type="FunFam" id="3.30.160.60:FF:000788">
    <property type="entry name" value="Zinc finger protein 574"/>
    <property type="match status" value="1"/>
</dbReference>
<keyword evidence="9" id="KW-0238">DNA-binding</keyword>
<dbReference type="PANTHER" id="PTHR24381:SF393">
    <property type="entry name" value="CHROMATIN-LINKED ADAPTOR FOR MSL PROTEINS, ISOFORM B"/>
    <property type="match status" value="1"/>
</dbReference>
<evidence type="ECO:0000256" key="4">
    <source>
        <dbReference type="ARBA" id="ARBA00022723"/>
    </source>
</evidence>
<evidence type="ECO:0000256" key="1">
    <source>
        <dbReference type="ARBA" id="ARBA00003767"/>
    </source>
</evidence>
<feature type="compositionally biased region" description="Basic and acidic residues" evidence="13">
    <location>
        <begin position="645"/>
        <end position="655"/>
    </location>
</feature>
<gene>
    <name evidence="15" type="primary">ZNF319</name>
</gene>
<dbReference type="GO" id="GO:0032502">
    <property type="term" value="P:developmental process"/>
    <property type="evidence" value="ECO:0007669"/>
    <property type="project" value="UniProtKB-ARBA"/>
</dbReference>
<keyword evidence="8" id="KW-0805">Transcription regulation</keyword>
<feature type="domain" description="C2H2-type" evidence="14">
    <location>
        <begin position="415"/>
        <end position="442"/>
    </location>
</feature>
<dbReference type="GO" id="GO:0005634">
    <property type="term" value="C:nucleus"/>
    <property type="evidence" value="ECO:0007669"/>
    <property type="project" value="UniProtKB-SubCell"/>
</dbReference>
<keyword evidence="10" id="KW-0804">Transcription</keyword>
<keyword evidence="4" id="KW-0479">Metal-binding</keyword>
<dbReference type="PANTHER" id="PTHR24381">
    <property type="entry name" value="ZINC FINGER PROTEIN"/>
    <property type="match status" value="1"/>
</dbReference>
<comment type="function">
    <text evidence="1">May be involved in transcriptional regulation.</text>
</comment>
<feature type="region of interest" description="Disordered" evidence="13">
    <location>
        <begin position="603"/>
        <end position="624"/>
    </location>
</feature>
<reference evidence="15" key="1">
    <citation type="submission" date="2025-08" db="UniProtKB">
        <authorList>
            <consortium name="Ensembl"/>
        </authorList>
    </citation>
    <scope>IDENTIFICATION</scope>
</reference>
<proteinExistence type="inferred from homology"/>
<dbReference type="FunFam" id="3.30.160.60:FF:001270">
    <property type="entry name" value="zinc finger protein 583 isoform X1"/>
    <property type="match status" value="1"/>
</dbReference>
<dbReference type="FunFam" id="3.30.160.60:FF:000065">
    <property type="entry name" value="B-cell CLL/lymphoma 6, member B"/>
    <property type="match status" value="1"/>
</dbReference>
<evidence type="ECO:0000313" key="16">
    <source>
        <dbReference type="Proteomes" id="UP000694569"/>
    </source>
</evidence>
<evidence type="ECO:0000256" key="8">
    <source>
        <dbReference type="ARBA" id="ARBA00023015"/>
    </source>
</evidence>
<organism evidence="15 16">
    <name type="scientific">Leptobrachium leishanense</name>
    <name type="common">Leishan spiny toad</name>
    <dbReference type="NCBI Taxonomy" id="445787"/>
    <lineage>
        <taxon>Eukaryota</taxon>
        <taxon>Metazoa</taxon>
        <taxon>Chordata</taxon>
        <taxon>Craniata</taxon>
        <taxon>Vertebrata</taxon>
        <taxon>Euteleostomi</taxon>
        <taxon>Amphibia</taxon>
        <taxon>Batrachia</taxon>
        <taxon>Anura</taxon>
        <taxon>Pelobatoidea</taxon>
        <taxon>Megophryidae</taxon>
        <taxon>Leptobrachium</taxon>
    </lineage>
</organism>
<keyword evidence="6 12" id="KW-0863">Zinc-finger</keyword>
<evidence type="ECO:0000256" key="13">
    <source>
        <dbReference type="SAM" id="MobiDB-lite"/>
    </source>
</evidence>
<comment type="subcellular location">
    <subcellularLocation>
        <location evidence="2">Nucleus</location>
    </subcellularLocation>
</comment>
<feature type="region of interest" description="Disordered" evidence="13">
    <location>
        <begin position="508"/>
        <end position="528"/>
    </location>
</feature>
<comment type="similarity">
    <text evidence="3">Belongs to the krueppel C2H2-type zinc-finger protein family.</text>
</comment>
<reference evidence="15" key="2">
    <citation type="submission" date="2025-09" db="UniProtKB">
        <authorList>
            <consortium name="Ensembl"/>
        </authorList>
    </citation>
    <scope>IDENTIFICATION</scope>
</reference>
<dbReference type="PROSITE" id="PS00028">
    <property type="entry name" value="ZINC_FINGER_C2H2_1"/>
    <property type="match status" value="8"/>
</dbReference>
<feature type="domain" description="C2H2-type" evidence="14">
    <location>
        <begin position="332"/>
        <end position="359"/>
    </location>
</feature>
<feature type="domain" description="C2H2-type" evidence="14">
    <location>
        <begin position="471"/>
        <end position="498"/>
    </location>
</feature>
<dbReference type="SMART" id="SM00355">
    <property type="entry name" value="ZnF_C2H2"/>
    <property type="match status" value="10"/>
</dbReference>
<evidence type="ECO:0000259" key="14">
    <source>
        <dbReference type="PROSITE" id="PS50157"/>
    </source>
</evidence>
<feature type="region of interest" description="Disordered" evidence="13">
    <location>
        <begin position="639"/>
        <end position="720"/>
    </location>
</feature>
<dbReference type="FunFam" id="3.30.160.60:FF:000446">
    <property type="entry name" value="Zinc finger protein"/>
    <property type="match status" value="1"/>
</dbReference>
<dbReference type="GO" id="GO:0000981">
    <property type="term" value="F:DNA-binding transcription factor activity, RNA polymerase II-specific"/>
    <property type="evidence" value="ECO:0007669"/>
    <property type="project" value="TreeGrafter"/>
</dbReference>
<feature type="region of interest" description="Disordered" evidence="13">
    <location>
        <begin position="1"/>
        <end position="37"/>
    </location>
</feature>
<dbReference type="PROSITE" id="PS50157">
    <property type="entry name" value="ZINC_FINGER_C2H2_2"/>
    <property type="match status" value="11"/>
</dbReference>
<dbReference type="SUPFAM" id="SSF57667">
    <property type="entry name" value="beta-beta-alpha zinc fingers"/>
    <property type="match status" value="8"/>
</dbReference>
<feature type="compositionally biased region" description="Basic and acidic residues" evidence="13">
    <location>
        <begin position="540"/>
        <end position="550"/>
    </location>
</feature>
<feature type="compositionally biased region" description="Pro residues" evidence="13">
    <location>
        <begin position="681"/>
        <end position="690"/>
    </location>
</feature>
<dbReference type="InterPro" id="IPR013087">
    <property type="entry name" value="Znf_C2H2_type"/>
</dbReference>
<dbReference type="OrthoDB" id="8895262at2759"/>
<evidence type="ECO:0000256" key="12">
    <source>
        <dbReference type="PROSITE-ProRule" id="PRU00042"/>
    </source>
</evidence>
<feature type="compositionally biased region" description="Basic and acidic residues" evidence="13">
    <location>
        <begin position="662"/>
        <end position="675"/>
    </location>
</feature>
<name>A0A8C5QLW2_9ANUR</name>
<keyword evidence="16" id="KW-1185">Reference proteome</keyword>
<evidence type="ECO:0000313" key="15">
    <source>
        <dbReference type="Ensembl" id="ENSLLEP00000039381.1"/>
    </source>
</evidence>
<feature type="domain" description="C2H2-type" evidence="14">
    <location>
        <begin position="103"/>
        <end position="130"/>
    </location>
</feature>
<evidence type="ECO:0000256" key="3">
    <source>
        <dbReference type="ARBA" id="ARBA00006991"/>
    </source>
</evidence>
<feature type="domain" description="C2H2-type" evidence="14">
    <location>
        <begin position="192"/>
        <end position="219"/>
    </location>
</feature>
<dbReference type="FunFam" id="3.30.160.60:FF:001134">
    <property type="entry name" value="Zinc finger protein 70"/>
    <property type="match status" value="1"/>
</dbReference>
<evidence type="ECO:0000256" key="9">
    <source>
        <dbReference type="ARBA" id="ARBA00023125"/>
    </source>
</evidence>
<protein>
    <submittedName>
        <fullName evidence="15">Zinc finger protein 319</fullName>
    </submittedName>
</protein>
<feature type="domain" description="C2H2-type" evidence="14">
    <location>
        <begin position="131"/>
        <end position="158"/>
    </location>
</feature>
<evidence type="ECO:0000256" key="2">
    <source>
        <dbReference type="ARBA" id="ARBA00004123"/>
    </source>
</evidence>
<feature type="domain" description="C2H2-type" evidence="14">
    <location>
        <begin position="248"/>
        <end position="275"/>
    </location>
</feature>
<dbReference type="InterPro" id="IPR036236">
    <property type="entry name" value="Znf_C2H2_sf"/>
</dbReference>
<evidence type="ECO:0000256" key="11">
    <source>
        <dbReference type="ARBA" id="ARBA00023242"/>
    </source>
</evidence>
<evidence type="ECO:0000256" key="5">
    <source>
        <dbReference type="ARBA" id="ARBA00022737"/>
    </source>
</evidence>
<keyword evidence="7" id="KW-0862">Zinc</keyword>
<evidence type="ECO:0000256" key="10">
    <source>
        <dbReference type="ARBA" id="ARBA00023163"/>
    </source>
</evidence>
<dbReference type="GO" id="GO:0000977">
    <property type="term" value="F:RNA polymerase II transcription regulatory region sequence-specific DNA binding"/>
    <property type="evidence" value="ECO:0007669"/>
    <property type="project" value="TreeGrafter"/>
</dbReference>
<feature type="compositionally biased region" description="Low complexity" evidence="13">
    <location>
        <begin position="691"/>
        <end position="701"/>
    </location>
</feature>
<keyword evidence="5" id="KW-0677">Repeat</keyword>
<dbReference type="Proteomes" id="UP000694569">
    <property type="component" value="Unplaced"/>
</dbReference>
<feature type="compositionally biased region" description="Basic and acidic residues" evidence="13">
    <location>
        <begin position="607"/>
        <end position="621"/>
    </location>
</feature>
<feature type="compositionally biased region" description="Polar residues" evidence="13">
    <location>
        <begin position="704"/>
        <end position="717"/>
    </location>
</feature>